<keyword evidence="9" id="KW-0503">Monooxygenase</keyword>
<dbReference type="InterPro" id="IPR036396">
    <property type="entry name" value="Cyt_P450_sf"/>
</dbReference>
<comment type="cofactor">
    <cofactor evidence="1 7">
        <name>heme</name>
        <dbReference type="ChEBI" id="CHEBI:30413"/>
    </cofactor>
</comment>
<dbReference type="PANTHER" id="PTHR24306:SF7">
    <property type="entry name" value="AHBB"/>
    <property type="match status" value="1"/>
</dbReference>
<evidence type="ECO:0000256" key="1">
    <source>
        <dbReference type="ARBA" id="ARBA00001971"/>
    </source>
</evidence>
<evidence type="ECO:0000256" key="6">
    <source>
        <dbReference type="ARBA" id="ARBA00023004"/>
    </source>
</evidence>
<dbReference type="InterPro" id="IPR002403">
    <property type="entry name" value="Cyt_P450_E_grp-IV"/>
</dbReference>
<dbReference type="GO" id="GO:0016705">
    <property type="term" value="F:oxidoreductase activity, acting on paired donors, with incorporation or reduction of molecular oxygen"/>
    <property type="evidence" value="ECO:0007669"/>
    <property type="project" value="InterPro"/>
</dbReference>
<keyword evidence="10" id="KW-1185">Reference proteome</keyword>
<comment type="caution">
    <text evidence="9">The sequence shown here is derived from an EMBL/GenBank/DDBJ whole genome shotgun (WGS) entry which is preliminary data.</text>
</comment>
<organism evidence="9 10">
    <name type="scientific">Cladophialophora carrionii</name>
    <dbReference type="NCBI Taxonomy" id="86049"/>
    <lineage>
        <taxon>Eukaryota</taxon>
        <taxon>Fungi</taxon>
        <taxon>Dikarya</taxon>
        <taxon>Ascomycota</taxon>
        <taxon>Pezizomycotina</taxon>
        <taxon>Eurotiomycetes</taxon>
        <taxon>Chaetothyriomycetidae</taxon>
        <taxon>Chaetothyriales</taxon>
        <taxon>Herpotrichiellaceae</taxon>
        <taxon>Cladophialophora</taxon>
    </lineage>
</organism>
<comment type="subcellular location">
    <subcellularLocation>
        <location evidence="2">Endoplasmic reticulum membrane</location>
        <topology evidence="2">Single-pass membrane protein</topology>
    </subcellularLocation>
</comment>
<keyword evidence="9" id="KW-0560">Oxidoreductase</keyword>
<dbReference type="PRINTS" id="PR00465">
    <property type="entry name" value="EP450IV"/>
</dbReference>
<keyword evidence="8" id="KW-0812">Transmembrane</keyword>
<comment type="similarity">
    <text evidence="3">Belongs to the cytochrome P450 family.</text>
</comment>
<evidence type="ECO:0000313" key="9">
    <source>
        <dbReference type="EMBL" id="OCT52383.1"/>
    </source>
</evidence>
<dbReference type="Gene3D" id="1.10.630.10">
    <property type="entry name" value="Cytochrome P450"/>
    <property type="match status" value="1"/>
</dbReference>
<dbReference type="OrthoDB" id="3366823at2759"/>
<feature type="binding site" description="axial binding residue" evidence="7">
    <location>
        <position position="540"/>
    </location>
    <ligand>
        <name>heme</name>
        <dbReference type="ChEBI" id="CHEBI:30413"/>
    </ligand>
    <ligandPart>
        <name>Fe</name>
        <dbReference type="ChEBI" id="CHEBI:18248"/>
    </ligandPart>
</feature>
<evidence type="ECO:0000256" key="3">
    <source>
        <dbReference type="ARBA" id="ARBA00010617"/>
    </source>
</evidence>
<dbReference type="STRING" id="86049.A0A1C1CV70"/>
<dbReference type="EMBL" id="LGRB01000008">
    <property type="protein sequence ID" value="OCT52383.1"/>
    <property type="molecule type" value="Genomic_DNA"/>
</dbReference>
<dbReference type="GO" id="GO:0005506">
    <property type="term" value="F:iron ion binding"/>
    <property type="evidence" value="ECO:0007669"/>
    <property type="project" value="InterPro"/>
</dbReference>
<dbReference type="InterPro" id="IPR001128">
    <property type="entry name" value="Cyt_P450"/>
</dbReference>
<proteinExistence type="inferred from homology"/>
<dbReference type="SUPFAM" id="SSF48264">
    <property type="entry name" value="Cytochrome P450"/>
    <property type="match status" value="1"/>
</dbReference>
<feature type="transmembrane region" description="Helical" evidence="8">
    <location>
        <begin position="20"/>
        <end position="38"/>
    </location>
</feature>
<dbReference type="AlphaFoldDB" id="A0A1C1CV70"/>
<evidence type="ECO:0000256" key="2">
    <source>
        <dbReference type="ARBA" id="ARBA00004389"/>
    </source>
</evidence>
<dbReference type="VEuPathDB" id="FungiDB:G647_03786"/>
<gene>
    <name evidence="9" type="ORF">CLCR_09910</name>
</gene>
<keyword evidence="4" id="KW-0443">Lipid metabolism</keyword>
<keyword evidence="8" id="KW-1133">Transmembrane helix</keyword>
<keyword evidence="6 7" id="KW-0408">Iron</keyword>
<dbReference type="GO" id="GO:0020037">
    <property type="term" value="F:heme binding"/>
    <property type="evidence" value="ECO:0007669"/>
    <property type="project" value="InterPro"/>
</dbReference>
<dbReference type="Proteomes" id="UP000094526">
    <property type="component" value="Unassembled WGS sequence"/>
</dbReference>
<evidence type="ECO:0000313" key="10">
    <source>
        <dbReference type="Proteomes" id="UP000094526"/>
    </source>
</evidence>
<keyword evidence="4" id="KW-0444">Lipid biosynthesis</keyword>
<keyword evidence="7" id="KW-0349">Heme</keyword>
<sequence length="600" mass="67085">MDVSQQERSSSFLHHTVTGALHHPVQALIVLVFVVAVATRVVTGLQYRAAVSNQPQANSPRTVPILPYWIPWIGHGISFAAGGTTFLSAAARSLGGNGSVYALWMANSKHNVVTVPSLAKQILMDRSSPITMEDLIYHVMKTFWGDGGAIRAIDPAHLWGNIHGVLSGMLRESFVTTAIKVTVDMVQERTWNMISGAVSPVDQSIWERQGNVEIVSKGKSDGDFVAEASLMPLIRYFVGDIATTVLFGKDFMENNPNIMPDLWQMDTRFNLFLTGAPSWFPGMAGPAKARERIVRAIDEHHQALFKYLDGQDPGPRWSDMSDVSSVMVDRARAFRAAGSSPRGWATGNGALLWTMNINSNAVIFWMVWYVFSTPSLLQEIRREIAPYVRLRQPAATGLPIEEQPKLEIDVAALWAKCPLLKGAFFEAMRLEAPSMSYKMVEDDFVVYEDEKDARNLGKKEPQSWLLKKGELICIPHGVHQSDEKYFRDPDRFDPRRFWAKESQATEKGENGHVNGAAEEEAEVRVEYKTMKVWGGGKQMCKGKTFAEREVVLFGAAIIMQWDIEPVDNGGKWVHPGRIVGAGAMNPKRDVRVRMRRREGW</sequence>
<evidence type="ECO:0000256" key="7">
    <source>
        <dbReference type="PIRSR" id="PIRSR602403-1"/>
    </source>
</evidence>
<dbReference type="PANTHER" id="PTHR24306">
    <property type="match status" value="1"/>
</dbReference>
<evidence type="ECO:0000256" key="4">
    <source>
        <dbReference type="ARBA" id="ARBA00022516"/>
    </source>
</evidence>
<dbReference type="GO" id="GO:0005789">
    <property type="term" value="C:endoplasmic reticulum membrane"/>
    <property type="evidence" value="ECO:0007669"/>
    <property type="project" value="UniProtKB-SubCell"/>
</dbReference>
<dbReference type="VEuPathDB" id="FungiDB:CLCR_09910"/>
<protein>
    <submittedName>
        <fullName evidence="9">Cytochrome P450 monooxygenase</fullName>
    </submittedName>
</protein>
<keyword evidence="5 7" id="KW-0479">Metal-binding</keyword>
<dbReference type="GO" id="GO:0004497">
    <property type="term" value="F:monooxygenase activity"/>
    <property type="evidence" value="ECO:0007669"/>
    <property type="project" value="UniProtKB-KW"/>
</dbReference>
<dbReference type="Pfam" id="PF00067">
    <property type="entry name" value="p450"/>
    <property type="match status" value="1"/>
</dbReference>
<dbReference type="eggNOG" id="KOG0684">
    <property type="taxonomic scope" value="Eukaryota"/>
</dbReference>
<name>A0A1C1CV70_9EURO</name>
<accession>A0A1C1CV70</accession>
<keyword evidence="8" id="KW-0472">Membrane</keyword>
<evidence type="ECO:0000256" key="5">
    <source>
        <dbReference type="ARBA" id="ARBA00022723"/>
    </source>
</evidence>
<reference evidence="10" key="1">
    <citation type="submission" date="2015-07" db="EMBL/GenBank/DDBJ databases">
        <authorList>
            <person name="Teixeira M.M."/>
            <person name="Souza R.C."/>
            <person name="Almeida L.G."/>
            <person name="Vicente V.A."/>
            <person name="de Hoog S."/>
            <person name="Bocca A.L."/>
            <person name="de Almeida S.R."/>
            <person name="Vasconcelos A.T."/>
            <person name="Felipe M.S."/>
        </authorList>
    </citation>
    <scope>NUCLEOTIDE SEQUENCE [LARGE SCALE GENOMIC DNA]</scope>
    <source>
        <strain evidence="10">KSF</strain>
    </source>
</reference>
<evidence type="ECO:0000256" key="8">
    <source>
        <dbReference type="SAM" id="Phobius"/>
    </source>
</evidence>